<comment type="caution">
    <text evidence="2">The sequence shown here is derived from an EMBL/GenBank/DDBJ whole genome shotgun (WGS) entry which is preliminary data.</text>
</comment>
<feature type="region of interest" description="Disordered" evidence="1">
    <location>
        <begin position="79"/>
        <end position="187"/>
    </location>
</feature>
<feature type="compositionally biased region" description="Basic and acidic residues" evidence="1">
    <location>
        <begin position="104"/>
        <end position="121"/>
    </location>
</feature>
<dbReference type="AlphaFoldDB" id="A0A9Q3J192"/>
<proteinExistence type="predicted"/>
<protein>
    <submittedName>
        <fullName evidence="2">Uncharacterized protein</fullName>
    </submittedName>
</protein>
<sequence>MAIFAPGYGYGQLDIKGLCLDMPYRDPRRPESFPTGSSGDLSVSVQELVYGHKKERVGTSPKSLDRHNELLYSSEEVHWARKEKRTSEGLDTNVLQGTSPTDKSLVEKPKHVIRGSEEEVGSRQGKQPSGSFQASTSKSPPQQVPSKPKKYPKTNQKGKQKAKGKAKPKCNKPSPQNSRIPKKEKTAIDNVFNMARTLMDFKNKEEERFNQSFPKK</sequence>
<gene>
    <name evidence="2" type="ORF">O181_093557</name>
</gene>
<feature type="compositionally biased region" description="Low complexity" evidence="1">
    <location>
        <begin position="135"/>
        <end position="146"/>
    </location>
</feature>
<accession>A0A9Q3J192</accession>
<name>A0A9Q3J192_9BASI</name>
<reference evidence="2" key="1">
    <citation type="submission" date="2021-03" db="EMBL/GenBank/DDBJ databases">
        <title>Draft genome sequence of rust myrtle Austropuccinia psidii MF-1, a brazilian biotype.</title>
        <authorList>
            <person name="Quecine M.C."/>
            <person name="Pachon D.M.R."/>
            <person name="Bonatelli M.L."/>
            <person name="Correr F.H."/>
            <person name="Franceschini L.M."/>
            <person name="Leite T.F."/>
            <person name="Margarido G.R.A."/>
            <person name="Almeida C.A."/>
            <person name="Ferrarezi J.A."/>
            <person name="Labate C.A."/>
        </authorList>
    </citation>
    <scope>NUCLEOTIDE SEQUENCE</scope>
    <source>
        <strain evidence="2">MF-1</strain>
    </source>
</reference>
<organism evidence="2 3">
    <name type="scientific">Austropuccinia psidii MF-1</name>
    <dbReference type="NCBI Taxonomy" id="1389203"/>
    <lineage>
        <taxon>Eukaryota</taxon>
        <taxon>Fungi</taxon>
        <taxon>Dikarya</taxon>
        <taxon>Basidiomycota</taxon>
        <taxon>Pucciniomycotina</taxon>
        <taxon>Pucciniomycetes</taxon>
        <taxon>Pucciniales</taxon>
        <taxon>Sphaerophragmiaceae</taxon>
        <taxon>Austropuccinia</taxon>
    </lineage>
</organism>
<evidence type="ECO:0000313" key="2">
    <source>
        <dbReference type="EMBL" id="MBW0553842.1"/>
    </source>
</evidence>
<dbReference type="EMBL" id="AVOT02060363">
    <property type="protein sequence ID" value="MBW0553842.1"/>
    <property type="molecule type" value="Genomic_DNA"/>
</dbReference>
<feature type="compositionally biased region" description="Basic residues" evidence="1">
    <location>
        <begin position="147"/>
        <end position="170"/>
    </location>
</feature>
<feature type="compositionally biased region" description="Polar residues" evidence="1">
    <location>
        <begin position="124"/>
        <end position="134"/>
    </location>
</feature>
<feature type="compositionally biased region" description="Polar residues" evidence="1">
    <location>
        <begin position="89"/>
        <end position="102"/>
    </location>
</feature>
<dbReference type="Proteomes" id="UP000765509">
    <property type="component" value="Unassembled WGS sequence"/>
</dbReference>
<evidence type="ECO:0000256" key="1">
    <source>
        <dbReference type="SAM" id="MobiDB-lite"/>
    </source>
</evidence>
<keyword evidence="3" id="KW-1185">Reference proteome</keyword>
<feature type="compositionally biased region" description="Basic and acidic residues" evidence="1">
    <location>
        <begin position="79"/>
        <end position="88"/>
    </location>
</feature>
<evidence type="ECO:0000313" key="3">
    <source>
        <dbReference type="Proteomes" id="UP000765509"/>
    </source>
</evidence>